<proteinExistence type="predicted"/>
<evidence type="ECO:0000313" key="3">
    <source>
        <dbReference type="Proteomes" id="UP000606003"/>
    </source>
</evidence>
<accession>A0ABR8JV25</accession>
<dbReference type="EMBL" id="JACXAC010000005">
    <property type="protein sequence ID" value="MBD2723810.1"/>
    <property type="molecule type" value="Genomic_DNA"/>
</dbReference>
<reference evidence="2 3" key="1">
    <citation type="submission" date="2020-09" db="EMBL/GenBank/DDBJ databases">
        <authorList>
            <person name="Kim M.K."/>
        </authorList>
    </citation>
    <scope>NUCLEOTIDE SEQUENCE [LARGE SCALE GENOMIC DNA]</scope>
    <source>
        <strain evidence="2 3">BT189</strain>
    </source>
</reference>
<comment type="caution">
    <text evidence="2">The sequence shown here is derived from an EMBL/GenBank/DDBJ whole genome shotgun (WGS) entry which is preliminary data.</text>
</comment>
<protein>
    <recommendedName>
        <fullName evidence="4">DUF3575 domain-containing protein</fullName>
    </recommendedName>
</protein>
<organism evidence="2 3">
    <name type="scientific">Hymenobacter armeniacus</name>
    <dbReference type="NCBI Taxonomy" id="2771358"/>
    <lineage>
        <taxon>Bacteria</taxon>
        <taxon>Pseudomonadati</taxon>
        <taxon>Bacteroidota</taxon>
        <taxon>Cytophagia</taxon>
        <taxon>Cytophagales</taxon>
        <taxon>Hymenobacteraceae</taxon>
        <taxon>Hymenobacter</taxon>
    </lineage>
</organism>
<evidence type="ECO:0000256" key="1">
    <source>
        <dbReference type="SAM" id="SignalP"/>
    </source>
</evidence>
<gene>
    <name evidence="2" type="ORF">IC234_16905</name>
</gene>
<feature type="signal peptide" evidence="1">
    <location>
        <begin position="1"/>
        <end position="27"/>
    </location>
</feature>
<dbReference type="RefSeq" id="WP_190926880.1">
    <property type="nucleotide sequence ID" value="NZ_JACXAC010000005.1"/>
</dbReference>
<name>A0ABR8JV25_9BACT</name>
<keyword evidence="1" id="KW-0732">Signal</keyword>
<feature type="chain" id="PRO_5045087202" description="DUF3575 domain-containing protein" evidence="1">
    <location>
        <begin position="28"/>
        <end position="218"/>
    </location>
</feature>
<evidence type="ECO:0008006" key="4">
    <source>
        <dbReference type="Google" id="ProtNLM"/>
    </source>
</evidence>
<sequence length="218" mass="23122">MRLSRTFLSSLLILASTALSHGQTAPAAPAEAGAHPDAPGEATSRSLLLKVGLSAGRALRWGGYEGWVGRAPVSVAAEYALSPRFTLYSQLDADISVLRRTTYDGPSSPLVPSGAVGVGGRYYYNQAGRAHTGRAHGLFVGNYVGLELHTELERYNGRLRTGPSLNALWGMQRRLGRSFLVDFNAGIGYGPNSAATTGYRTAAGTIATQFNLGVYFGR</sequence>
<dbReference type="Proteomes" id="UP000606003">
    <property type="component" value="Unassembled WGS sequence"/>
</dbReference>
<evidence type="ECO:0000313" key="2">
    <source>
        <dbReference type="EMBL" id="MBD2723810.1"/>
    </source>
</evidence>
<keyword evidence="3" id="KW-1185">Reference proteome</keyword>